<dbReference type="Proteomes" id="UP001183643">
    <property type="component" value="Unassembled WGS sequence"/>
</dbReference>
<evidence type="ECO:0000256" key="1">
    <source>
        <dbReference type="ARBA" id="ARBA00004167"/>
    </source>
</evidence>
<keyword evidence="6" id="KW-1185">Reference proteome</keyword>
<dbReference type="GO" id="GO:1902201">
    <property type="term" value="P:negative regulation of bacterial-type flagellum-dependent cell motility"/>
    <property type="evidence" value="ECO:0007669"/>
    <property type="project" value="TreeGrafter"/>
</dbReference>
<comment type="caution">
    <text evidence="5">The sequence shown here is derived from an EMBL/GenBank/DDBJ whole genome shotgun (WGS) entry which is preliminary data.</text>
</comment>
<dbReference type="Pfam" id="PF00990">
    <property type="entry name" value="GGDEF"/>
    <property type="match status" value="1"/>
</dbReference>
<dbReference type="InterPro" id="IPR041664">
    <property type="entry name" value="AAA_16"/>
</dbReference>
<dbReference type="Gene3D" id="3.30.450.40">
    <property type="match status" value="1"/>
</dbReference>
<dbReference type="CDD" id="cd14014">
    <property type="entry name" value="STKc_PknB_like"/>
    <property type="match status" value="1"/>
</dbReference>
<dbReference type="Pfam" id="PF13185">
    <property type="entry name" value="GAF_2"/>
    <property type="match status" value="1"/>
</dbReference>
<dbReference type="SUPFAM" id="SSF55781">
    <property type="entry name" value="GAF domain-like"/>
    <property type="match status" value="1"/>
</dbReference>
<dbReference type="Pfam" id="PF13191">
    <property type="entry name" value="AAA_16"/>
    <property type="match status" value="1"/>
</dbReference>
<proteinExistence type="predicted"/>
<dbReference type="InterPro" id="IPR029016">
    <property type="entry name" value="GAF-like_dom_sf"/>
</dbReference>
<sequence length="1561" mass="166191">MTGAVAPRSTSAGGTAAMVLVDEVLYESERTLVTRRATDRIVFKRLRGPGAQERARHERAMLERAAGVPGVPALAPPGDGDGDVLALADTDGGRTLGSLVAAGPLPMPDALRLATGLAATLAGLHRRGILHRDITPTNVLLGPDGTPTLIDFGLATAQVEGPDAGRLVGTLAYVAPEQTGRTGRGVDQRADLYGLGATLYAALTARPPFGEDDPLRLVHDILVVMPEEPAVLNEHVPIVLSSIVMRLLEKEPDHRYQSAEGLAHDLERVARRELTGFTLGERDFPARLVAPPRPVGRVAEIAALRTAVTSGVPLITIGGSPGLGRTSLLAEVRSLAEDAGARYVGGRCDPRHADTDGDGLREALSALGGLLLTEPEAVLSGTRDRLRHALGEHAPVVSALVPEFGVVLSDDTAPGVLPRLDPAQVESALVQVTGALLRAVVAESYPLVLALDDFHLAPRIAARSVEALVTADPVPGLTLVVTHRDTAPVLTDASVETLRLRLGVLPLDAVTQLVTDVLRVPVSDPAGLAAAVHERTGGLPAEVLALLNELRTTGTLRVGPDGWVWDAAALHRHLGEADTGRRLVDRVAGLPDRTRAPLLALACLGGEATPELLGAACGQPAGEALEALAPALDDGLAVFAGETVRVRHRVRQALGNEPDTVRPAIARRLAETPAYRGVAAEVFLAAGAPAAPDRELAATLFTEAAEASRVLDPERSERFLAAAIGVADGTDPLALLMLHVHRHAALCRLGRLEEGDEEYRYIEENCPDPVGRVPSACVQIGALNRRIRFADALELGADLLDRIGVPVVRSAEEARPVAEAGMERLAWWAATLPENGDPRPENRGRAHQARAELINALMPNALFAGPMVMAWLQVTAHRLWLTDGPAERLAGPVAAGGFGLIAAREDYHSGYRIVRHLLAEAERRGWERTAAELRFVFITWAGHWHERLEDLLPVARTAFAGLVRAGSTTQAGLACSGLAAYVLDSGSLGALDEQVTSALGYARRTGHAQAGLIQSAYRRFGCAMRDEPAEDFDEAAVAGNAPAAHTAQALRGLAALITGDRETARAAAAAAVALLPRNPGFYLVTTTRLLSVLTGVDVDGGAAWLAERARDSPGNFSHLAALAAAERARRDGDRWAATAAFDTALREVSRRRRPWHYAVIAERAAEFQLAEGNEYAGNGLLGLARDAYVEWGATAKARALEAEHQWLRGRRADPDRLHSGSASPGSGLNNTDIDLVGVLDATRTLSSETRVGALRERVDEVLRALTGATDVTLLVTSDTDSGPRSVVRYVRRTRAPVVSEDAVRDDRFARDPYFAGVARCALLAVPVVARGENIAVLILENRSSRNAFTADRLDAVRLVTGQLAVSLENAQLYASLEAKIADRTRELEEANRRLEQLAVTDPLTGLTNRRRMDALLENEWRRATRPRHPLSIAMIDIDHFKGYNDHYGHQGGDRCLTAVAAVVAASVRSTDHVARYGGEEFCIILPETPLAEALVVAERVRSAVEGLREAHPLSPHGVVTVSIGVAAALPRPDVQVDTLVKLADECLYDAKRSGRNRVSAA</sequence>
<dbReference type="Gene3D" id="3.30.70.270">
    <property type="match status" value="1"/>
</dbReference>
<dbReference type="InterPro" id="IPR050469">
    <property type="entry name" value="Diguanylate_Cyclase"/>
</dbReference>
<dbReference type="InterPro" id="IPR008266">
    <property type="entry name" value="Tyr_kinase_AS"/>
</dbReference>
<dbReference type="GO" id="GO:0004672">
    <property type="term" value="F:protein kinase activity"/>
    <property type="evidence" value="ECO:0007669"/>
    <property type="project" value="InterPro"/>
</dbReference>
<dbReference type="GO" id="GO:0043709">
    <property type="term" value="P:cell adhesion involved in single-species biofilm formation"/>
    <property type="evidence" value="ECO:0007669"/>
    <property type="project" value="TreeGrafter"/>
</dbReference>
<reference evidence="5" key="1">
    <citation type="submission" date="2023-07" db="EMBL/GenBank/DDBJ databases">
        <title>Sequencing the genomes of 1000 actinobacteria strains.</title>
        <authorList>
            <person name="Klenk H.-P."/>
        </authorList>
    </citation>
    <scope>NUCLEOTIDE SEQUENCE</scope>
    <source>
        <strain evidence="5">DSM 44707</strain>
    </source>
</reference>
<dbReference type="PROSITE" id="PS50011">
    <property type="entry name" value="PROTEIN_KINASE_DOM"/>
    <property type="match status" value="1"/>
</dbReference>
<dbReference type="GO" id="GO:0005886">
    <property type="term" value="C:plasma membrane"/>
    <property type="evidence" value="ECO:0007669"/>
    <property type="project" value="TreeGrafter"/>
</dbReference>
<dbReference type="SUPFAM" id="SSF55073">
    <property type="entry name" value="Nucleotide cyclase"/>
    <property type="match status" value="1"/>
</dbReference>
<dbReference type="SMART" id="SM00220">
    <property type="entry name" value="S_TKc"/>
    <property type="match status" value="1"/>
</dbReference>
<dbReference type="RefSeq" id="WP_310372058.1">
    <property type="nucleotide sequence ID" value="NZ_JAVDYB010000001.1"/>
</dbReference>
<feature type="coiled-coil region" evidence="2">
    <location>
        <begin position="1373"/>
        <end position="1400"/>
    </location>
</feature>
<dbReference type="PROSITE" id="PS00109">
    <property type="entry name" value="PROTEIN_KINASE_TYR"/>
    <property type="match status" value="1"/>
</dbReference>
<dbReference type="PANTHER" id="PTHR45138:SF9">
    <property type="entry name" value="DIGUANYLATE CYCLASE DGCM-RELATED"/>
    <property type="match status" value="1"/>
</dbReference>
<dbReference type="CDD" id="cd01949">
    <property type="entry name" value="GGDEF"/>
    <property type="match status" value="1"/>
</dbReference>
<dbReference type="PROSITE" id="PS50887">
    <property type="entry name" value="GGDEF"/>
    <property type="match status" value="1"/>
</dbReference>
<organism evidence="5 6">
    <name type="scientific">Catenuloplanes atrovinosus</name>
    <dbReference type="NCBI Taxonomy" id="137266"/>
    <lineage>
        <taxon>Bacteria</taxon>
        <taxon>Bacillati</taxon>
        <taxon>Actinomycetota</taxon>
        <taxon>Actinomycetes</taxon>
        <taxon>Micromonosporales</taxon>
        <taxon>Micromonosporaceae</taxon>
        <taxon>Catenuloplanes</taxon>
    </lineage>
</organism>
<dbReference type="SMART" id="SM00267">
    <property type="entry name" value="GGDEF"/>
    <property type="match status" value="1"/>
</dbReference>
<dbReference type="Pfam" id="PF00069">
    <property type="entry name" value="Pkinase"/>
    <property type="match status" value="1"/>
</dbReference>
<evidence type="ECO:0000259" key="3">
    <source>
        <dbReference type="PROSITE" id="PS50011"/>
    </source>
</evidence>
<dbReference type="Gene3D" id="1.10.510.10">
    <property type="entry name" value="Transferase(Phosphotransferase) domain 1"/>
    <property type="match status" value="1"/>
</dbReference>
<dbReference type="InterPro" id="IPR043128">
    <property type="entry name" value="Rev_trsase/Diguanyl_cyclase"/>
</dbReference>
<accession>A0AAE3YV09</accession>
<dbReference type="NCBIfam" id="TIGR00254">
    <property type="entry name" value="GGDEF"/>
    <property type="match status" value="1"/>
</dbReference>
<dbReference type="PANTHER" id="PTHR45138">
    <property type="entry name" value="REGULATORY COMPONENTS OF SENSORY TRANSDUCTION SYSTEM"/>
    <property type="match status" value="1"/>
</dbReference>
<feature type="domain" description="Protein kinase" evidence="3">
    <location>
        <begin position="4"/>
        <end position="267"/>
    </location>
</feature>
<dbReference type="SMART" id="SM00065">
    <property type="entry name" value="GAF"/>
    <property type="match status" value="1"/>
</dbReference>
<evidence type="ECO:0000313" key="5">
    <source>
        <dbReference type="EMBL" id="MDR7278883.1"/>
    </source>
</evidence>
<evidence type="ECO:0000256" key="2">
    <source>
        <dbReference type="SAM" id="Coils"/>
    </source>
</evidence>
<name>A0AAE3YV09_9ACTN</name>
<dbReference type="InterPro" id="IPR003018">
    <property type="entry name" value="GAF"/>
</dbReference>
<evidence type="ECO:0000259" key="4">
    <source>
        <dbReference type="PROSITE" id="PS50887"/>
    </source>
</evidence>
<evidence type="ECO:0000313" key="6">
    <source>
        <dbReference type="Proteomes" id="UP001183643"/>
    </source>
</evidence>
<keyword evidence="2" id="KW-0175">Coiled coil</keyword>
<dbReference type="InterPro" id="IPR029787">
    <property type="entry name" value="Nucleotide_cyclase"/>
</dbReference>
<dbReference type="InterPro" id="IPR000160">
    <property type="entry name" value="GGDEF_dom"/>
</dbReference>
<feature type="domain" description="GGDEF" evidence="4">
    <location>
        <begin position="1428"/>
        <end position="1561"/>
    </location>
</feature>
<dbReference type="GO" id="GO:0005524">
    <property type="term" value="F:ATP binding"/>
    <property type="evidence" value="ECO:0007669"/>
    <property type="project" value="InterPro"/>
</dbReference>
<dbReference type="InterPro" id="IPR011009">
    <property type="entry name" value="Kinase-like_dom_sf"/>
</dbReference>
<dbReference type="FunFam" id="3.30.70.270:FF:000001">
    <property type="entry name" value="Diguanylate cyclase domain protein"/>
    <property type="match status" value="1"/>
</dbReference>
<dbReference type="SUPFAM" id="SSF56112">
    <property type="entry name" value="Protein kinase-like (PK-like)"/>
    <property type="match status" value="1"/>
</dbReference>
<dbReference type="InterPro" id="IPR000719">
    <property type="entry name" value="Prot_kinase_dom"/>
</dbReference>
<dbReference type="EMBL" id="JAVDYB010000001">
    <property type="protein sequence ID" value="MDR7278883.1"/>
    <property type="molecule type" value="Genomic_DNA"/>
</dbReference>
<gene>
    <name evidence="5" type="ORF">J2S41_005661</name>
</gene>
<comment type="subcellular location">
    <subcellularLocation>
        <location evidence="1">Membrane</location>
        <topology evidence="1">Single-pass membrane protein</topology>
    </subcellularLocation>
</comment>
<protein>
    <submittedName>
        <fullName evidence="5">Diguanylate cyclase (GGDEF)-like protein</fullName>
    </submittedName>
</protein>
<dbReference type="GO" id="GO:0052621">
    <property type="term" value="F:diguanylate cyclase activity"/>
    <property type="evidence" value="ECO:0007669"/>
    <property type="project" value="TreeGrafter"/>
</dbReference>